<evidence type="ECO:0000259" key="3">
    <source>
        <dbReference type="Pfam" id="PF05065"/>
    </source>
</evidence>
<proteinExistence type="predicted"/>
<protein>
    <submittedName>
        <fullName evidence="4">HK97 family phage major capsid protein</fullName>
    </submittedName>
</protein>
<sequence>MSQKLKELRDKQARIVTEARERLDGIAENTEETRAKELEGQHDAAMAEYDRLEGLIKREESLAALEKREDERRASMRPLRDTPEYRADDEPKDGKIEYRSVFAKIVCGGDPSELTTEERAVLRNGATKFEARTQVAGSAAAGGYTVPKELANEIIKSLKAWGPLYDENICTVITTPGGNPMTVPTVDDTGKEAAAKAEGDPIADDNSGDVEFGQKMLDAFVYSTPFVKWSFELDADSIFNMEQLLGALIGERLGRIGNRQLTVGTGNSAPNGVLTASSLGLTTATASAFTWDNVMDLEHSIDPAYRASPKCRYMFHDKTLVIARKLKDGQGNYLWQQGDVQKGIPTSFNGRPYSINQHMPEIAANTRFMLFGDFSKYFVRKVGAPVIGVLRERFWPQVGIAGLIRFDGELGDTAAIKHMKTSA</sequence>
<dbReference type="Pfam" id="PF05065">
    <property type="entry name" value="Phage_capsid"/>
    <property type="match status" value="1"/>
</dbReference>
<comment type="caution">
    <text evidence="4">The sequence shown here is derived from an EMBL/GenBank/DDBJ whole genome shotgun (WGS) entry which is preliminary data.</text>
</comment>
<dbReference type="EMBL" id="JAUTBL010000001">
    <property type="protein sequence ID" value="MDQ1183574.1"/>
    <property type="molecule type" value="Genomic_DNA"/>
</dbReference>
<dbReference type="SUPFAM" id="SSF56563">
    <property type="entry name" value="Major capsid protein gp5"/>
    <property type="match status" value="1"/>
</dbReference>
<evidence type="ECO:0000313" key="5">
    <source>
        <dbReference type="Proteomes" id="UP001224781"/>
    </source>
</evidence>
<reference evidence="4 5" key="1">
    <citation type="submission" date="2023-07" db="EMBL/GenBank/DDBJ databases">
        <title>Functional and genomic diversity of the sorghum phyllosphere microbiome.</title>
        <authorList>
            <person name="Shade A."/>
        </authorList>
    </citation>
    <scope>NUCLEOTIDE SEQUENCE [LARGE SCALE GENOMIC DNA]</scope>
    <source>
        <strain evidence="4 5">SORGH_AS_1126</strain>
    </source>
</reference>
<comment type="subcellular location">
    <subcellularLocation>
        <location evidence="1">Virion</location>
    </subcellularLocation>
</comment>
<feature type="domain" description="Phage capsid-like C-terminal" evidence="3">
    <location>
        <begin position="142"/>
        <end position="420"/>
    </location>
</feature>
<evidence type="ECO:0000313" key="4">
    <source>
        <dbReference type="EMBL" id="MDQ1183574.1"/>
    </source>
</evidence>
<name>A0ABU0UF57_9HYPH</name>
<dbReference type="InterPro" id="IPR054612">
    <property type="entry name" value="Phage_capsid-like_C"/>
</dbReference>
<dbReference type="NCBIfam" id="TIGR01554">
    <property type="entry name" value="major_cap_HK97"/>
    <property type="match status" value="1"/>
</dbReference>
<accession>A0ABU0UF57</accession>
<dbReference type="Proteomes" id="UP001224781">
    <property type="component" value="Unassembled WGS sequence"/>
</dbReference>
<evidence type="ECO:0000256" key="2">
    <source>
        <dbReference type="SAM" id="MobiDB-lite"/>
    </source>
</evidence>
<keyword evidence="5" id="KW-1185">Reference proteome</keyword>
<dbReference type="RefSeq" id="WP_306928563.1">
    <property type="nucleotide sequence ID" value="NZ_JAUTBL010000001.1"/>
</dbReference>
<feature type="region of interest" description="Disordered" evidence="2">
    <location>
        <begin position="63"/>
        <end position="92"/>
    </location>
</feature>
<organism evidence="4 5">
    <name type="scientific">Agrobacterium larrymoorei</name>
    <dbReference type="NCBI Taxonomy" id="160699"/>
    <lineage>
        <taxon>Bacteria</taxon>
        <taxon>Pseudomonadati</taxon>
        <taxon>Pseudomonadota</taxon>
        <taxon>Alphaproteobacteria</taxon>
        <taxon>Hyphomicrobiales</taxon>
        <taxon>Rhizobiaceae</taxon>
        <taxon>Rhizobium/Agrobacterium group</taxon>
        <taxon>Agrobacterium</taxon>
    </lineage>
</organism>
<evidence type="ECO:0000256" key="1">
    <source>
        <dbReference type="ARBA" id="ARBA00004328"/>
    </source>
</evidence>
<gene>
    <name evidence="4" type="ORF">QE408_000696</name>
</gene>
<dbReference type="InterPro" id="IPR024455">
    <property type="entry name" value="Phage_capsid"/>
</dbReference>